<organism evidence="2 3">
    <name type="scientific">Oldenlandia corymbosa var. corymbosa</name>
    <dbReference type="NCBI Taxonomy" id="529605"/>
    <lineage>
        <taxon>Eukaryota</taxon>
        <taxon>Viridiplantae</taxon>
        <taxon>Streptophyta</taxon>
        <taxon>Embryophyta</taxon>
        <taxon>Tracheophyta</taxon>
        <taxon>Spermatophyta</taxon>
        <taxon>Magnoliopsida</taxon>
        <taxon>eudicotyledons</taxon>
        <taxon>Gunneridae</taxon>
        <taxon>Pentapetalae</taxon>
        <taxon>asterids</taxon>
        <taxon>lamiids</taxon>
        <taxon>Gentianales</taxon>
        <taxon>Rubiaceae</taxon>
        <taxon>Rubioideae</taxon>
        <taxon>Spermacoceae</taxon>
        <taxon>Hedyotis-Oldenlandia complex</taxon>
        <taxon>Oldenlandia</taxon>
    </lineage>
</organism>
<sequence length="143" mass="14975">MATKQVVVMISVLVFVLVLSAQEELGEAKTLVECIGLCHQQKAEQGDTASTETEGSSNYDYGGCLGGCLGNGDPKLCLHNLQKQAGVDDQGQGHILADEIQRCLVSCVVGPTNKTSGSCKTHCVDKAYKSPPPPAPDCVNLAV</sequence>
<evidence type="ECO:0000313" key="3">
    <source>
        <dbReference type="Proteomes" id="UP001161247"/>
    </source>
</evidence>
<feature type="chain" id="PRO_5043942563" evidence="1">
    <location>
        <begin position="22"/>
        <end position="143"/>
    </location>
</feature>
<proteinExistence type="predicted"/>
<dbReference type="EMBL" id="CATKSE010000001">
    <property type="protein sequence ID" value="CAI9086950.1"/>
    <property type="molecule type" value="Genomic_DNA"/>
</dbReference>
<protein>
    <submittedName>
        <fullName evidence="2">OLC1v1020892C1</fullName>
    </submittedName>
</protein>
<gene>
    <name evidence="2" type="ORF">OLC1_LOCUS24910</name>
</gene>
<dbReference type="AlphaFoldDB" id="A0AAV1BUG0"/>
<accession>A0AAV1BUG0</accession>
<evidence type="ECO:0000313" key="2">
    <source>
        <dbReference type="EMBL" id="CAI9086950.1"/>
    </source>
</evidence>
<reference evidence="2" key="1">
    <citation type="submission" date="2023-03" db="EMBL/GenBank/DDBJ databases">
        <authorList>
            <person name="Julca I."/>
        </authorList>
    </citation>
    <scope>NUCLEOTIDE SEQUENCE</scope>
</reference>
<dbReference type="Proteomes" id="UP001161247">
    <property type="component" value="Unassembled WGS sequence"/>
</dbReference>
<feature type="signal peptide" evidence="1">
    <location>
        <begin position="1"/>
        <end position="21"/>
    </location>
</feature>
<comment type="caution">
    <text evidence="2">The sequence shown here is derived from an EMBL/GenBank/DDBJ whole genome shotgun (WGS) entry which is preliminary data.</text>
</comment>
<name>A0AAV1BUG0_OLDCO</name>
<keyword evidence="1" id="KW-0732">Signal</keyword>
<evidence type="ECO:0000256" key="1">
    <source>
        <dbReference type="SAM" id="SignalP"/>
    </source>
</evidence>
<keyword evidence="3" id="KW-1185">Reference proteome</keyword>